<evidence type="ECO:0000313" key="9">
    <source>
        <dbReference type="EMBL" id="KAF4968396.1"/>
    </source>
</evidence>
<dbReference type="AlphaFoldDB" id="A0A8H4U244"/>
<dbReference type="InterPro" id="IPR052337">
    <property type="entry name" value="SAT4-like"/>
</dbReference>
<feature type="transmembrane region" description="Helical" evidence="7">
    <location>
        <begin position="235"/>
        <end position="255"/>
    </location>
</feature>
<feature type="transmembrane region" description="Helical" evidence="7">
    <location>
        <begin position="194"/>
        <end position="215"/>
    </location>
</feature>
<evidence type="ECO:0000256" key="4">
    <source>
        <dbReference type="ARBA" id="ARBA00023136"/>
    </source>
</evidence>
<evidence type="ECO:0000256" key="3">
    <source>
        <dbReference type="ARBA" id="ARBA00022989"/>
    </source>
</evidence>
<dbReference type="InterPro" id="IPR049326">
    <property type="entry name" value="Rhodopsin_dom_fungi"/>
</dbReference>
<feature type="compositionally biased region" description="Low complexity" evidence="6">
    <location>
        <begin position="307"/>
        <end position="317"/>
    </location>
</feature>
<feature type="transmembrane region" description="Helical" evidence="7">
    <location>
        <begin position="6"/>
        <end position="27"/>
    </location>
</feature>
<dbReference type="GO" id="GO:0016020">
    <property type="term" value="C:membrane"/>
    <property type="evidence" value="ECO:0007669"/>
    <property type="project" value="UniProtKB-SubCell"/>
</dbReference>
<dbReference type="Proteomes" id="UP000622797">
    <property type="component" value="Unassembled WGS sequence"/>
</dbReference>
<dbReference type="Pfam" id="PF20684">
    <property type="entry name" value="Fung_rhodopsin"/>
    <property type="match status" value="1"/>
</dbReference>
<feature type="transmembrane region" description="Helical" evidence="7">
    <location>
        <begin position="88"/>
        <end position="107"/>
    </location>
</feature>
<feature type="transmembrane region" description="Helical" evidence="7">
    <location>
        <begin position="114"/>
        <end position="137"/>
    </location>
</feature>
<protein>
    <recommendedName>
        <fullName evidence="8">Rhodopsin domain-containing protein</fullName>
    </recommendedName>
</protein>
<organism evidence="9 10">
    <name type="scientific">Fusarium sarcochroum</name>
    <dbReference type="NCBI Taxonomy" id="1208366"/>
    <lineage>
        <taxon>Eukaryota</taxon>
        <taxon>Fungi</taxon>
        <taxon>Dikarya</taxon>
        <taxon>Ascomycota</taxon>
        <taxon>Pezizomycotina</taxon>
        <taxon>Sordariomycetes</taxon>
        <taxon>Hypocreomycetidae</taxon>
        <taxon>Hypocreales</taxon>
        <taxon>Nectriaceae</taxon>
        <taxon>Fusarium</taxon>
        <taxon>Fusarium lateritium species complex</taxon>
    </lineage>
</organism>
<dbReference type="OrthoDB" id="5417887at2759"/>
<evidence type="ECO:0000313" key="10">
    <source>
        <dbReference type="Proteomes" id="UP000622797"/>
    </source>
</evidence>
<reference evidence="9" key="1">
    <citation type="journal article" date="2020" name="BMC Genomics">
        <title>Correction to: Identification and distribution of gene clusters required for synthesis of sphingolipid metabolism inhibitors in diverse species of the filamentous fungus Fusarium.</title>
        <authorList>
            <person name="Kim H.S."/>
            <person name="Lohmar J.M."/>
            <person name="Busman M."/>
            <person name="Brown D.W."/>
            <person name="Naumann T.A."/>
            <person name="Divon H.H."/>
            <person name="Lysoe E."/>
            <person name="Uhlig S."/>
            <person name="Proctor R.H."/>
        </authorList>
    </citation>
    <scope>NUCLEOTIDE SEQUENCE</scope>
    <source>
        <strain evidence="9">NRRL 20472</strain>
    </source>
</reference>
<keyword evidence="4 7" id="KW-0472">Membrane</keyword>
<feature type="compositionally biased region" description="Polar residues" evidence="6">
    <location>
        <begin position="280"/>
        <end position="297"/>
    </location>
</feature>
<gene>
    <name evidence="9" type="ORF">FSARC_4193</name>
</gene>
<proteinExistence type="inferred from homology"/>
<feature type="domain" description="Rhodopsin" evidence="8">
    <location>
        <begin position="29"/>
        <end position="260"/>
    </location>
</feature>
<comment type="caution">
    <text evidence="9">The sequence shown here is derived from an EMBL/GenBank/DDBJ whole genome shotgun (WGS) entry which is preliminary data.</text>
</comment>
<dbReference type="PANTHER" id="PTHR33048:SF42">
    <property type="entry name" value="INTEGRAL MEMBRANE PROTEIN"/>
    <property type="match status" value="1"/>
</dbReference>
<comment type="subcellular location">
    <subcellularLocation>
        <location evidence="1">Membrane</location>
        <topology evidence="1">Multi-pass membrane protein</topology>
    </subcellularLocation>
</comment>
<evidence type="ECO:0000256" key="7">
    <source>
        <dbReference type="SAM" id="Phobius"/>
    </source>
</evidence>
<evidence type="ECO:0000256" key="1">
    <source>
        <dbReference type="ARBA" id="ARBA00004141"/>
    </source>
</evidence>
<keyword evidence="10" id="KW-1185">Reference proteome</keyword>
<evidence type="ECO:0000259" key="8">
    <source>
        <dbReference type="Pfam" id="PF20684"/>
    </source>
</evidence>
<keyword evidence="3 7" id="KW-1133">Transmembrane helix</keyword>
<feature type="transmembrane region" description="Helical" evidence="7">
    <location>
        <begin position="47"/>
        <end position="68"/>
    </location>
</feature>
<keyword evidence="2 7" id="KW-0812">Transmembrane</keyword>
<comment type="similarity">
    <text evidence="5">Belongs to the SAT4 family.</text>
</comment>
<evidence type="ECO:0000256" key="2">
    <source>
        <dbReference type="ARBA" id="ARBA00022692"/>
    </source>
</evidence>
<feature type="transmembrane region" description="Helical" evidence="7">
    <location>
        <begin position="157"/>
        <end position="182"/>
    </location>
</feature>
<dbReference type="PANTHER" id="PTHR33048">
    <property type="entry name" value="PTH11-LIKE INTEGRAL MEMBRANE PROTEIN (AFU_ORTHOLOGUE AFUA_5G11245)"/>
    <property type="match status" value="1"/>
</dbReference>
<reference evidence="9" key="2">
    <citation type="submission" date="2020-05" db="EMBL/GenBank/DDBJ databases">
        <authorList>
            <person name="Kim H.-S."/>
            <person name="Proctor R.H."/>
            <person name="Brown D.W."/>
        </authorList>
    </citation>
    <scope>NUCLEOTIDE SEQUENCE</scope>
    <source>
        <strain evidence="9">NRRL 20472</strain>
    </source>
</reference>
<accession>A0A8H4U244</accession>
<evidence type="ECO:0000256" key="5">
    <source>
        <dbReference type="ARBA" id="ARBA00038359"/>
    </source>
</evidence>
<evidence type="ECO:0000256" key="6">
    <source>
        <dbReference type="SAM" id="MobiDB-lite"/>
    </source>
</evidence>
<sequence>MPWETKDLTILVNATSWTLFVVSSIFLGLRSYSRIQIVGVGLRADDWVLIAGWGFLLITSCMLSWMMVQYFDNVPVILLGRVHQNLQSISLGITKTSFGITLLRLMPSGWQAKVIWATLITMNLQFIVHIFATWQRICGTEDSHHIGGDNCWNLDQSITFSVFSASYSAACDFVLALLPWKMIFNLQMKQSDRIGVAVALSMGVLAGIMGVMKAVQGTKMMDVLNPEYQYIQCVYWVWAMAEPNVTIISASIPVLRGFMRHPRTRSGSKGQKAGTYLKTGDNSANRFYNRSVVTTTRPDPKDNDNASESSILGGSSSDRTPRGEEGITWTHEVTVEYESQPAAHMKSPRTEEYEMSNMRP</sequence>
<feature type="region of interest" description="Disordered" evidence="6">
    <location>
        <begin position="262"/>
        <end position="360"/>
    </location>
</feature>
<name>A0A8H4U244_9HYPO</name>
<dbReference type="EMBL" id="JABEXW010000200">
    <property type="protein sequence ID" value="KAF4968396.1"/>
    <property type="molecule type" value="Genomic_DNA"/>
</dbReference>